<proteinExistence type="predicted"/>
<accession>A0ABN7VTI9</accession>
<feature type="non-terminal residue" evidence="1">
    <location>
        <position position="1"/>
    </location>
</feature>
<reference evidence="1 2" key="1">
    <citation type="submission" date="2021-06" db="EMBL/GenBank/DDBJ databases">
        <authorList>
            <person name="Kallberg Y."/>
            <person name="Tangrot J."/>
            <person name="Rosling A."/>
        </authorList>
    </citation>
    <scope>NUCLEOTIDE SEQUENCE [LARGE SCALE GENOMIC DNA]</scope>
    <source>
        <strain evidence="1 2">120-4 pot B 10/14</strain>
    </source>
</reference>
<evidence type="ECO:0000313" key="2">
    <source>
        <dbReference type="Proteomes" id="UP000789901"/>
    </source>
</evidence>
<evidence type="ECO:0000313" key="1">
    <source>
        <dbReference type="EMBL" id="CAG8798650.1"/>
    </source>
</evidence>
<comment type="caution">
    <text evidence="1">The sequence shown here is derived from an EMBL/GenBank/DDBJ whole genome shotgun (WGS) entry which is preliminary data.</text>
</comment>
<sequence>FNKQILQLKNAPAFGIMVDESTQGQVKNLIVCYQFWNKK</sequence>
<organism evidence="1 2">
    <name type="scientific">Gigaspora margarita</name>
    <dbReference type="NCBI Taxonomy" id="4874"/>
    <lineage>
        <taxon>Eukaryota</taxon>
        <taxon>Fungi</taxon>
        <taxon>Fungi incertae sedis</taxon>
        <taxon>Mucoromycota</taxon>
        <taxon>Glomeromycotina</taxon>
        <taxon>Glomeromycetes</taxon>
        <taxon>Diversisporales</taxon>
        <taxon>Gigasporaceae</taxon>
        <taxon>Gigaspora</taxon>
    </lineage>
</organism>
<gene>
    <name evidence="1" type="ORF">GMARGA_LOCUS22643</name>
</gene>
<protein>
    <submittedName>
        <fullName evidence="1">45190_t:CDS:1</fullName>
    </submittedName>
</protein>
<dbReference type="EMBL" id="CAJVQB010022046">
    <property type="protein sequence ID" value="CAG8798650.1"/>
    <property type="molecule type" value="Genomic_DNA"/>
</dbReference>
<keyword evidence="2" id="KW-1185">Reference proteome</keyword>
<name>A0ABN7VTI9_GIGMA</name>
<dbReference type="Proteomes" id="UP000789901">
    <property type="component" value="Unassembled WGS sequence"/>
</dbReference>